<name>A0A1R4GVK2_9MICC</name>
<accession>A0A1R4GVK2</accession>
<evidence type="ECO:0000313" key="2">
    <source>
        <dbReference type="Proteomes" id="UP000195913"/>
    </source>
</evidence>
<reference evidence="1 2" key="1">
    <citation type="submission" date="2017-02" db="EMBL/GenBank/DDBJ databases">
        <authorList>
            <person name="Peterson S.W."/>
        </authorList>
    </citation>
    <scope>NUCLEOTIDE SEQUENCE [LARGE SCALE GENOMIC DNA]</scope>
    <source>
        <strain evidence="1 2">B Ar 00.02</strain>
    </source>
</reference>
<dbReference type="Proteomes" id="UP000195913">
    <property type="component" value="Unassembled WGS sequence"/>
</dbReference>
<dbReference type="RefSeq" id="WP_087000962.1">
    <property type="nucleotide sequence ID" value="NZ_FUHW01000052.1"/>
</dbReference>
<proteinExistence type="predicted"/>
<sequence length="187" mass="20456">MSLRPDQRGERSVDGMAYAVSGPRTAQAVEAWQQRNVPVAVSTCEDAIAGSVDVEVNIESEHDQAANIAQSLQTHGQGINDGAYDAAFDMFTPQMQQRMDGLQTWQEGLASSYWTGFNLVDVSGYGDDVVALAQLQTLQNMEDSKGGQQDCSDWTIAYEMHWNGINWLIDRTHQPQGDPTQCAGIGD</sequence>
<protein>
    <submittedName>
        <fullName evidence="1">Uncharacterized protein</fullName>
    </submittedName>
</protein>
<dbReference type="EMBL" id="FUHW01000052">
    <property type="protein sequence ID" value="SJM72286.1"/>
    <property type="molecule type" value="Genomic_DNA"/>
</dbReference>
<evidence type="ECO:0000313" key="1">
    <source>
        <dbReference type="EMBL" id="SJM72286.1"/>
    </source>
</evidence>
<gene>
    <name evidence="1" type="ORF">FM101_14735</name>
</gene>
<dbReference type="AlphaFoldDB" id="A0A1R4GVK2"/>
<organism evidence="1 2">
    <name type="scientific">Arthrobacter rhombi</name>
    <dbReference type="NCBI Taxonomy" id="71253"/>
    <lineage>
        <taxon>Bacteria</taxon>
        <taxon>Bacillati</taxon>
        <taxon>Actinomycetota</taxon>
        <taxon>Actinomycetes</taxon>
        <taxon>Micrococcales</taxon>
        <taxon>Micrococcaceae</taxon>
        <taxon>Arthrobacter</taxon>
    </lineage>
</organism>
<keyword evidence="2" id="KW-1185">Reference proteome</keyword>